<dbReference type="PANTHER" id="PTHR43861">
    <property type="entry name" value="TRANS-ACONITATE 2-METHYLTRANSFERASE-RELATED"/>
    <property type="match status" value="1"/>
</dbReference>
<dbReference type="RefSeq" id="WP_350401709.1">
    <property type="nucleotide sequence ID" value="NZ_JBELOE010000200.1"/>
</dbReference>
<comment type="caution">
    <text evidence="4">The sequence shown here is derived from an EMBL/GenBank/DDBJ whole genome shotgun (WGS) entry which is preliminary data.</text>
</comment>
<dbReference type="SUPFAM" id="SSF53335">
    <property type="entry name" value="S-adenosyl-L-methionine-dependent methyltransferases"/>
    <property type="match status" value="1"/>
</dbReference>
<dbReference type="EC" id="2.1.-.-" evidence="4"/>
<keyword evidence="1 4" id="KW-0808">Transferase</keyword>
<name>A0ABV1RGX4_9ALTE</name>
<dbReference type="GO" id="GO:0032259">
    <property type="term" value="P:methylation"/>
    <property type="evidence" value="ECO:0007669"/>
    <property type="project" value="UniProtKB-KW"/>
</dbReference>
<keyword evidence="5" id="KW-1185">Reference proteome</keyword>
<evidence type="ECO:0000259" key="3">
    <source>
        <dbReference type="Pfam" id="PF08241"/>
    </source>
</evidence>
<dbReference type="PANTHER" id="PTHR43861:SF3">
    <property type="entry name" value="PUTATIVE (AFU_ORTHOLOGUE AFUA_2G14390)-RELATED"/>
    <property type="match status" value="1"/>
</dbReference>
<accession>A0ABV1RGX4</accession>
<feature type="domain" description="Methyltransferase type 11" evidence="3">
    <location>
        <begin position="77"/>
        <end position="167"/>
    </location>
</feature>
<reference evidence="4 5" key="1">
    <citation type="submission" date="2024-06" db="EMBL/GenBank/DDBJ databases">
        <authorList>
            <person name="Chen R.Y."/>
        </authorList>
    </citation>
    <scope>NUCLEOTIDE SEQUENCE [LARGE SCALE GENOMIC DNA]</scope>
    <source>
        <strain evidence="4 5">D2</strain>
    </source>
</reference>
<dbReference type="Proteomes" id="UP001467690">
    <property type="component" value="Unassembled WGS sequence"/>
</dbReference>
<dbReference type="InterPro" id="IPR029063">
    <property type="entry name" value="SAM-dependent_MTases_sf"/>
</dbReference>
<sequence>MEIDLLKNYPRTPRDTQSRNNEKTEAVRSVARQFGKDFFDGERKYGYGGFKYNPRFWQPVIPDIKSFYKLSADSRVLDVGCAKGFMMYDLECLIPNICTRGVDISSYAVANAKAEIKDKVQLACATDLPFEDASFDLVVSINTVHNLDQKNCAKALQEITRVSKGHSYITVDAYRNEEEKQRMFEWNLTAKTIMHVDEWKEFFSDVGYTGDYYWFIP</sequence>
<dbReference type="EMBL" id="JBELOE010000200">
    <property type="protein sequence ID" value="MER2492196.1"/>
    <property type="molecule type" value="Genomic_DNA"/>
</dbReference>
<proteinExistence type="predicted"/>
<feature type="compositionally biased region" description="Basic and acidic residues" evidence="2">
    <location>
        <begin position="12"/>
        <end position="25"/>
    </location>
</feature>
<evidence type="ECO:0000313" key="4">
    <source>
        <dbReference type="EMBL" id="MER2492196.1"/>
    </source>
</evidence>
<evidence type="ECO:0000256" key="1">
    <source>
        <dbReference type="ARBA" id="ARBA00022679"/>
    </source>
</evidence>
<dbReference type="Gene3D" id="3.40.50.150">
    <property type="entry name" value="Vaccinia Virus protein VP39"/>
    <property type="match status" value="1"/>
</dbReference>
<protein>
    <submittedName>
        <fullName evidence="4">Class I SAM-dependent methyltransferase</fullName>
        <ecNumber evidence="4">2.1.-.-</ecNumber>
    </submittedName>
</protein>
<dbReference type="Pfam" id="PF08241">
    <property type="entry name" value="Methyltransf_11"/>
    <property type="match status" value="1"/>
</dbReference>
<organism evidence="4 5">
    <name type="scientific">Catenovulum sediminis</name>
    <dbReference type="NCBI Taxonomy" id="1740262"/>
    <lineage>
        <taxon>Bacteria</taxon>
        <taxon>Pseudomonadati</taxon>
        <taxon>Pseudomonadota</taxon>
        <taxon>Gammaproteobacteria</taxon>
        <taxon>Alteromonadales</taxon>
        <taxon>Alteromonadaceae</taxon>
        <taxon>Catenovulum</taxon>
    </lineage>
</organism>
<evidence type="ECO:0000256" key="2">
    <source>
        <dbReference type="SAM" id="MobiDB-lite"/>
    </source>
</evidence>
<gene>
    <name evidence="4" type="ORF">ABS311_09910</name>
</gene>
<dbReference type="InterPro" id="IPR013216">
    <property type="entry name" value="Methyltransf_11"/>
</dbReference>
<dbReference type="CDD" id="cd02440">
    <property type="entry name" value="AdoMet_MTases"/>
    <property type="match status" value="1"/>
</dbReference>
<keyword evidence="4" id="KW-0489">Methyltransferase</keyword>
<feature type="region of interest" description="Disordered" evidence="2">
    <location>
        <begin position="1"/>
        <end position="25"/>
    </location>
</feature>
<evidence type="ECO:0000313" key="5">
    <source>
        <dbReference type="Proteomes" id="UP001467690"/>
    </source>
</evidence>
<dbReference type="GO" id="GO:0008168">
    <property type="term" value="F:methyltransferase activity"/>
    <property type="evidence" value="ECO:0007669"/>
    <property type="project" value="UniProtKB-KW"/>
</dbReference>